<evidence type="ECO:0000259" key="17">
    <source>
        <dbReference type="Pfam" id="PF04389"/>
    </source>
</evidence>
<keyword evidence="13 16" id="KW-0472">Membrane</keyword>
<evidence type="ECO:0000313" key="20">
    <source>
        <dbReference type="EMBL" id="OJT13273.1"/>
    </source>
</evidence>
<keyword evidence="6 15" id="KW-0645">Protease</keyword>
<dbReference type="PANTHER" id="PTHR12147:SF58">
    <property type="entry name" value="VACUOLAR MEMBRANE PROTEASE"/>
    <property type="match status" value="1"/>
</dbReference>
<feature type="domain" description="Vacuolar membrane protease C-terminal" evidence="18">
    <location>
        <begin position="734"/>
        <end position="982"/>
    </location>
</feature>
<reference evidence="20 21" key="1">
    <citation type="submission" date="2016-10" db="EMBL/GenBank/DDBJ databases">
        <title>Genome sequence of the basidiomycete white-rot fungus Trametes pubescens.</title>
        <authorList>
            <person name="Makela M.R."/>
            <person name="Granchi Z."/>
            <person name="Peng M."/>
            <person name="De Vries R.P."/>
            <person name="Grigoriev I."/>
            <person name="Riley R."/>
            <person name="Hilden K."/>
        </authorList>
    </citation>
    <scope>NUCLEOTIDE SEQUENCE [LARGE SCALE GENOMIC DNA]</scope>
    <source>
        <strain evidence="20 21">FBCC735</strain>
    </source>
</reference>
<keyword evidence="5" id="KW-0926">Vacuole</keyword>
<evidence type="ECO:0000256" key="14">
    <source>
        <dbReference type="ARBA" id="ARBA00023180"/>
    </source>
</evidence>
<feature type="transmembrane region" description="Helical" evidence="16">
    <location>
        <begin position="678"/>
        <end position="698"/>
    </location>
</feature>
<gene>
    <name evidence="20" type="ORF">TRAPUB_10166</name>
</gene>
<dbReference type="InterPro" id="IPR045175">
    <property type="entry name" value="M28_fam"/>
</dbReference>
<evidence type="ECO:0000256" key="16">
    <source>
        <dbReference type="SAM" id="Phobius"/>
    </source>
</evidence>
<keyword evidence="8 15" id="KW-0479">Metal-binding</keyword>
<dbReference type="EC" id="3.4.-.-" evidence="15"/>
<evidence type="ECO:0000256" key="1">
    <source>
        <dbReference type="ARBA" id="ARBA00001947"/>
    </source>
</evidence>
<dbReference type="InterPro" id="IPR053975">
    <property type="entry name" value="PFF1_C"/>
</dbReference>
<sequence length="988" mass="108387">MRFTILKAPFKFASTQVAILIVLVYAAVFASVLVYDELPNLPKNTRGLDLDYAYDALSKITTGPHPFISHANDAVREYILSRLEPLAARHDYIHISDDTVSNVTYVRGGEYAVYFEGNNVLLKIDGTEPASDGVLFSCHFDSVSSAPGATDDGMAVATLLQMAEYLSAEKRRPRRTAVFFFNNGEEDGLNGAHAYFEHPWSNLTSVFINLEGAAAGGRPLVFRSTAYGPANSLRTGHVKHPHASILTSEAFSAGMIRSATDYEIYARGVKGEAEGLQGFDFSFYKNRAYYHTLRDSIPGMGHGKARRSLWAMMDTVRGTGLSLLNDDEPGTDASPTVYFDVLGSGLVILTQSAVYAINVVLLVLGPLSTIGLLIWVILVSKKRSELESLPASHDEPRWRTVVRALLGWERFWVALGVVVLVHVGFVAAFVKLNPNIVHSHAYAVLAAFLGISFLALVLPLQALHYILPPTFASQKLTTTLSLYFFTWILLVASTVALSTRQYGSMYWATIFNISAWVVSILELVRAGRRRDPGNEMGTYSFLFSSYEEQEVRAEGAVPGRRQVRGVLYEAPEPMHDSEAGVNGVHHDPTEGVEVETDPTEITPLIHQHRRHTEGGGEYLTVDAPDDVKVVGKPADEHGWWIAQVLLLIPPVTVLLFQLEVLLLNATMHTLPDGSSPSTVYFILALFSTLIFIPITPFAHKLPQALNVIVAGVVILILAVTWTIFPFSHEWPFRVYFQQSVELASASSGLAINGVSGVQNTPLEIVRAETTLTGLGKYIHRTIVPEIPSSRHDVVLCTAKGLRPDLTTCRWATDLIPSPGGNLSSSSASSLKQHWLDVHTTRLNATRALVSVRGANTRGCRLYFDRPVSFLYVHQASDASPSPLPLPVPYAKMHMQGGYQMPATGVKEIRLWSRTWDKTFAVEVGWEGEDGEGLTGRAACEYAEYASALGGAGSGLIPAYEEVKQFLPLWALPTKLTDGLAEVWTKFSV</sequence>
<dbReference type="SUPFAM" id="SSF53187">
    <property type="entry name" value="Zn-dependent exopeptidases"/>
    <property type="match status" value="1"/>
</dbReference>
<evidence type="ECO:0000256" key="3">
    <source>
        <dbReference type="ARBA" id="ARBA00004128"/>
    </source>
</evidence>
<name>A0A1M2W0F4_TRAPU</name>
<keyword evidence="11 16" id="KW-1133">Transmembrane helix</keyword>
<keyword evidence="14" id="KW-0325">Glycoprotein</keyword>
<keyword evidence="12" id="KW-0482">Metalloprotease</keyword>
<evidence type="ECO:0000256" key="10">
    <source>
        <dbReference type="ARBA" id="ARBA00022833"/>
    </source>
</evidence>
<comment type="caution">
    <text evidence="20">The sequence shown here is derived from an EMBL/GenBank/DDBJ whole genome shotgun (WGS) entry which is preliminary data.</text>
</comment>
<evidence type="ECO:0000259" key="18">
    <source>
        <dbReference type="Pfam" id="PF22250"/>
    </source>
</evidence>
<comment type="subcellular location">
    <subcellularLocation>
        <location evidence="3">Vacuole membrane</location>
        <topology evidence="3">Multi-pass membrane protein</topology>
    </subcellularLocation>
</comment>
<feature type="transmembrane region" description="Helical" evidence="16">
    <location>
        <begin position="12"/>
        <end position="35"/>
    </location>
</feature>
<dbReference type="CDD" id="cd03875">
    <property type="entry name" value="M28_Fxna_like"/>
    <property type="match status" value="1"/>
</dbReference>
<protein>
    <recommendedName>
        <fullName evidence="15">Peptide hydrolase</fullName>
        <ecNumber evidence="15">3.4.-.-</ecNumber>
    </recommendedName>
</protein>
<evidence type="ECO:0000256" key="4">
    <source>
        <dbReference type="ARBA" id="ARBA00010918"/>
    </source>
</evidence>
<comment type="function">
    <text evidence="2">May be involved in vacuolar sorting and osmoregulation.</text>
</comment>
<dbReference type="Proteomes" id="UP000184267">
    <property type="component" value="Unassembled WGS sequence"/>
</dbReference>
<keyword evidence="7 16" id="KW-0812">Transmembrane</keyword>
<dbReference type="Gene3D" id="3.40.630.10">
    <property type="entry name" value="Zn peptidases"/>
    <property type="match status" value="1"/>
</dbReference>
<dbReference type="GO" id="GO:0008235">
    <property type="term" value="F:metalloexopeptidase activity"/>
    <property type="evidence" value="ECO:0007669"/>
    <property type="project" value="InterPro"/>
</dbReference>
<dbReference type="Pfam" id="PF22251">
    <property type="entry name" value="PFF1_TM"/>
    <property type="match status" value="1"/>
</dbReference>
<feature type="transmembrane region" description="Helical" evidence="16">
    <location>
        <begin position="705"/>
        <end position="724"/>
    </location>
</feature>
<dbReference type="GO" id="GO:0046872">
    <property type="term" value="F:metal ion binding"/>
    <property type="evidence" value="ECO:0007669"/>
    <property type="project" value="UniProtKB-KW"/>
</dbReference>
<dbReference type="GO" id="GO:0005774">
    <property type="term" value="C:vacuolar membrane"/>
    <property type="evidence" value="ECO:0007669"/>
    <property type="project" value="UniProtKB-SubCell"/>
</dbReference>
<evidence type="ECO:0000256" key="8">
    <source>
        <dbReference type="ARBA" id="ARBA00022723"/>
    </source>
</evidence>
<evidence type="ECO:0000256" key="15">
    <source>
        <dbReference type="RuleBase" id="RU361240"/>
    </source>
</evidence>
<keyword evidence="21" id="KW-1185">Reference proteome</keyword>
<evidence type="ECO:0000256" key="7">
    <source>
        <dbReference type="ARBA" id="ARBA00022692"/>
    </source>
</evidence>
<organism evidence="20 21">
    <name type="scientific">Trametes pubescens</name>
    <name type="common">White-rot fungus</name>
    <dbReference type="NCBI Taxonomy" id="154538"/>
    <lineage>
        <taxon>Eukaryota</taxon>
        <taxon>Fungi</taxon>
        <taxon>Dikarya</taxon>
        <taxon>Basidiomycota</taxon>
        <taxon>Agaricomycotina</taxon>
        <taxon>Agaricomycetes</taxon>
        <taxon>Polyporales</taxon>
        <taxon>Polyporaceae</taxon>
        <taxon>Trametes</taxon>
    </lineage>
</organism>
<dbReference type="EMBL" id="MNAD01000416">
    <property type="protein sequence ID" value="OJT13273.1"/>
    <property type="molecule type" value="Genomic_DNA"/>
</dbReference>
<evidence type="ECO:0000256" key="11">
    <source>
        <dbReference type="ARBA" id="ARBA00022989"/>
    </source>
</evidence>
<comment type="similarity">
    <text evidence="4 15">Belongs to the peptidase M28 family.</text>
</comment>
<evidence type="ECO:0000256" key="9">
    <source>
        <dbReference type="ARBA" id="ARBA00022801"/>
    </source>
</evidence>
<dbReference type="Pfam" id="PF22250">
    <property type="entry name" value="PFF1_C"/>
    <property type="match status" value="1"/>
</dbReference>
<evidence type="ECO:0000313" key="21">
    <source>
        <dbReference type="Proteomes" id="UP000184267"/>
    </source>
</evidence>
<feature type="transmembrane region" description="Helical" evidence="16">
    <location>
        <begin position="442"/>
        <end position="467"/>
    </location>
</feature>
<feature type="transmembrane region" description="Helical" evidence="16">
    <location>
        <begin position="479"/>
        <end position="499"/>
    </location>
</feature>
<comment type="cofactor">
    <cofactor evidence="1">
        <name>Zn(2+)</name>
        <dbReference type="ChEBI" id="CHEBI:29105"/>
    </cofactor>
</comment>
<feature type="transmembrane region" description="Helical" evidence="16">
    <location>
        <begin position="638"/>
        <end position="658"/>
    </location>
</feature>
<dbReference type="InterPro" id="IPR048024">
    <property type="entry name" value="Fxna-like_M28_dom"/>
</dbReference>
<dbReference type="STRING" id="154538.A0A1M2W0F4"/>
<evidence type="ECO:0000259" key="19">
    <source>
        <dbReference type="Pfam" id="PF22251"/>
    </source>
</evidence>
<keyword evidence="10 15" id="KW-0862">Zinc</keyword>
<dbReference type="InterPro" id="IPR007484">
    <property type="entry name" value="Peptidase_M28"/>
</dbReference>
<dbReference type="OMA" id="FCHTFVN"/>
<feature type="transmembrane region" description="Helical" evidence="16">
    <location>
        <begin position="411"/>
        <end position="430"/>
    </location>
</feature>
<dbReference type="InterPro" id="IPR053976">
    <property type="entry name" value="PFF1_TM"/>
</dbReference>
<evidence type="ECO:0000256" key="6">
    <source>
        <dbReference type="ARBA" id="ARBA00022670"/>
    </source>
</evidence>
<dbReference type="AlphaFoldDB" id="A0A1M2W0F4"/>
<evidence type="ECO:0000256" key="13">
    <source>
        <dbReference type="ARBA" id="ARBA00023136"/>
    </source>
</evidence>
<feature type="transmembrane region" description="Helical" evidence="16">
    <location>
        <begin position="355"/>
        <end position="378"/>
    </location>
</feature>
<evidence type="ECO:0000256" key="5">
    <source>
        <dbReference type="ARBA" id="ARBA00022554"/>
    </source>
</evidence>
<accession>A0A1M2W0F4</accession>
<feature type="domain" description="Peptidase M28" evidence="17">
    <location>
        <begin position="119"/>
        <end position="307"/>
    </location>
</feature>
<evidence type="ECO:0000256" key="2">
    <source>
        <dbReference type="ARBA" id="ARBA00003273"/>
    </source>
</evidence>
<dbReference type="Pfam" id="PF04389">
    <property type="entry name" value="Peptidase_M28"/>
    <property type="match status" value="1"/>
</dbReference>
<keyword evidence="9 15" id="KW-0378">Hydrolase</keyword>
<proteinExistence type="inferred from homology"/>
<feature type="transmembrane region" description="Helical" evidence="16">
    <location>
        <begin position="505"/>
        <end position="524"/>
    </location>
</feature>
<evidence type="ECO:0000256" key="12">
    <source>
        <dbReference type="ARBA" id="ARBA00023049"/>
    </source>
</evidence>
<feature type="domain" description="Vacuolar membrane protease transmembrane" evidence="19">
    <location>
        <begin position="410"/>
        <end position="701"/>
    </location>
</feature>
<dbReference type="GO" id="GO:0006508">
    <property type="term" value="P:proteolysis"/>
    <property type="evidence" value="ECO:0007669"/>
    <property type="project" value="UniProtKB-KW"/>
</dbReference>
<dbReference type="PANTHER" id="PTHR12147">
    <property type="entry name" value="METALLOPEPTIDASE M28 FAMILY MEMBER"/>
    <property type="match status" value="1"/>
</dbReference>
<dbReference type="OrthoDB" id="76293at2759"/>